<dbReference type="VEuPathDB" id="FungiDB:PHYBLDRAFT_179318"/>
<reference evidence="6" key="1">
    <citation type="submission" date="2015-06" db="EMBL/GenBank/DDBJ databases">
        <title>Expansion of signal transduction pathways in fungi by whole-genome duplication.</title>
        <authorList>
            <consortium name="DOE Joint Genome Institute"/>
            <person name="Corrochano L.M."/>
            <person name="Kuo A."/>
            <person name="Marcet-Houben M."/>
            <person name="Polaino S."/>
            <person name="Salamov A."/>
            <person name="Villalobos J.M."/>
            <person name="Alvarez M.I."/>
            <person name="Avalos J."/>
            <person name="Benito E.P."/>
            <person name="Benoit I."/>
            <person name="Burger G."/>
            <person name="Camino L.P."/>
            <person name="Canovas D."/>
            <person name="Cerda-Olmedo E."/>
            <person name="Cheng J.-F."/>
            <person name="Dominguez A."/>
            <person name="Elias M."/>
            <person name="Eslava A.P."/>
            <person name="Glaser F."/>
            <person name="Grimwood J."/>
            <person name="Gutierrez G."/>
            <person name="Heitman J."/>
            <person name="Henrissat B."/>
            <person name="Iturriaga E.A."/>
            <person name="Lang B.F."/>
            <person name="Lavin J.L."/>
            <person name="Lee S."/>
            <person name="Li W."/>
            <person name="Lindquist E."/>
            <person name="Lopez-Garcia S."/>
            <person name="Luque E.M."/>
            <person name="Marcos A.T."/>
            <person name="Martin J."/>
            <person name="McCluskey K."/>
            <person name="Medina H.R."/>
            <person name="Miralles-Duran A."/>
            <person name="Miyazaki A."/>
            <person name="Munoz-Torres E."/>
            <person name="Oguiza J.A."/>
            <person name="Ohm R."/>
            <person name="Olmedo M."/>
            <person name="Orejas M."/>
            <person name="Ortiz-Castellanos L."/>
            <person name="Pisabarro A.G."/>
            <person name="Rodriguez-Romero J."/>
            <person name="Ruiz-Herrera J."/>
            <person name="Ruiz-Vazquez R."/>
            <person name="Sanz C."/>
            <person name="Schackwitz W."/>
            <person name="Schmutz J."/>
            <person name="Shahriari M."/>
            <person name="Shelest E."/>
            <person name="Silva-Franco F."/>
            <person name="Soanes D."/>
            <person name="Syed K."/>
            <person name="Tagua V.G."/>
            <person name="Talbot N.J."/>
            <person name="Thon M."/>
            <person name="De vries R.P."/>
            <person name="Wiebenga A."/>
            <person name="Yadav J.S."/>
            <person name="Braun E.L."/>
            <person name="Baker S."/>
            <person name="Garre V."/>
            <person name="Horwitz B."/>
            <person name="Torres-Martinez S."/>
            <person name="Idnurm A."/>
            <person name="Herrera-Estrella A."/>
            <person name="Gabaldon T."/>
            <person name="Grigoriev I.V."/>
        </authorList>
    </citation>
    <scope>NUCLEOTIDE SEQUENCE [LARGE SCALE GENOMIC DNA]</scope>
    <source>
        <strain evidence="6">NRRL 1555(-)</strain>
    </source>
</reference>
<evidence type="ECO:0000256" key="2">
    <source>
        <dbReference type="ARBA" id="ARBA00023157"/>
    </source>
</evidence>
<feature type="compositionally biased region" description="Low complexity" evidence="4">
    <location>
        <begin position="36"/>
        <end position="54"/>
    </location>
</feature>
<sequence>MTENKGSARDYVESYVKESQPDVDGYLSEQQPQYDPTKAPTQASSSSSKPNTSPAPTPSQQFKLHLPTVNPIQTNETPKDEQKLKDQNNPKIEWAVRDFMDQKREIHETALENCADLHEELFTCFKDGSWWDKAKMCEDQKQRFWTCYHQQKKFLKAVNYKGAGTTPEENDINLYKAMRLRPEDAEKSE</sequence>
<comment type="function">
    <text evidence="3">Required for mitochondrial cytochrome c oxidase (COX) assembly and respiration.</text>
</comment>
<keyword evidence="3" id="KW-0143">Chaperone</keyword>
<dbReference type="OrthoDB" id="2103031at2759"/>
<name>A0A167QME8_PHYB8</name>
<keyword evidence="3" id="KW-0496">Mitochondrion</keyword>
<dbReference type="GO" id="GO:0005743">
    <property type="term" value="C:mitochondrial inner membrane"/>
    <property type="evidence" value="ECO:0007669"/>
    <property type="project" value="UniProtKB-SubCell"/>
</dbReference>
<dbReference type="Proteomes" id="UP000077315">
    <property type="component" value="Unassembled WGS sequence"/>
</dbReference>
<feature type="compositionally biased region" description="Basic and acidic residues" evidence="4">
    <location>
        <begin position="1"/>
        <end position="20"/>
    </location>
</feature>
<evidence type="ECO:0000256" key="1">
    <source>
        <dbReference type="ARBA" id="ARBA00007347"/>
    </source>
</evidence>
<dbReference type="InterPro" id="IPR013892">
    <property type="entry name" value="Cyt_c_biogenesis_Cmc1-like"/>
</dbReference>
<dbReference type="EMBL" id="KV440972">
    <property type="protein sequence ID" value="OAD79924.1"/>
    <property type="molecule type" value="Genomic_DNA"/>
</dbReference>
<organism evidence="5 6">
    <name type="scientific">Phycomyces blakesleeanus (strain ATCC 8743b / DSM 1359 / FGSC 10004 / NBRC 33097 / NRRL 1555)</name>
    <dbReference type="NCBI Taxonomy" id="763407"/>
    <lineage>
        <taxon>Eukaryota</taxon>
        <taxon>Fungi</taxon>
        <taxon>Fungi incertae sedis</taxon>
        <taxon>Mucoromycota</taxon>
        <taxon>Mucoromycotina</taxon>
        <taxon>Mucoromycetes</taxon>
        <taxon>Mucorales</taxon>
        <taxon>Phycomycetaceae</taxon>
        <taxon>Phycomyces</taxon>
    </lineage>
</organism>
<dbReference type="Pfam" id="PF08583">
    <property type="entry name" value="Cmc1"/>
    <property type="match status" value="1"/>
</dbReference>
<dbReference type="RefSeq" id="XP_018297964.1">
    <property type="nucleotide sequence ID" value="XM_018438134.1"/>
</dbReference>
<evidence type="ECO:0000313" key="5">
    <source>
        <dbReference type="EMBL" id="OAD79924.1"/>
    </source>
</evidence>
<keyword evidence="2" id="KW-1015">Disulfide bond</keyword>
<comment type="similarity">
    <text evidence="1 3">Belongs to the CMC family.</text>
</comment>
<keyword evidence="3" id="KW-0999">Mitochondrion inner membrane</keyword>
<evidence type="ECO:0000313" key="6">
    <source>
        <dbReference type="Proteomes" id="UP000077315"/>
    </source>
</evidence>
<dbReference type="AlphaFoldDB" id="A0A167QME8"/>
<accession>A0A167QME8</accession>
<protein>
    <recommendedName>
        <fullName evidence="3">COX assembly mitochondrial protein</fullName>
    </recommendedName>
</protein>
<dbReference type="GeneID" id="28999040"/>
<proteinExistence type="inferred from homology"/>
<keyword evidence="3" id="KW-0472">Membrane</keyword>
<feature type="region of interest" description="Disordered" evidence="4">
    <location>
        <begin position="1"/>
        <end position="90"/>
    </location>
</feature>
<comment type="subcellular location">
    <subcellularLocation>
        <location evidence="3">Mitochondrion inner membrane</location>
    </subcellularLocation>
</comment>
<evidence type="ECO:0000256" key="4">
    <source>
        <dbReference type="SAM" id="MobiDB-lite"/>
    </source>
</evidence>
<keyword evidence="6" id="KW-1185">Reference proteome</keyword>
<feature type="compositionally biased region" description="Basic and acidic residues" evidence="4">
    <location>
        <begin position="77"/>
        <end position="90"/>
    </location>
</feature>
<evidence type="ECO:0000256" key="3">
    <source>
        <dbReference type="RuleBase" id="RU364104"/>
    </source>
</evidence>
<gene>
    <name evidence="5" type="ORF">PHYBLDRAFT_179318</name>
</gene>
<dbReference type="InParanoid" id="A0A167QME8"/>